<reference evidence="2" key="1">
    <citation type="journal article" date="2014" name="Nat. Commun.">
        <title>The rainbow trout genome provides novel insights into evolution after whole-genome duplication in vertebrates.</title>
        <authorList>
            <person name="Berthelot C."/>
            <person name="Brunet F."/>
            <person name="Chalopin D."/>
            <person name="Juanchich A."/>
            <person name="Bernard M."/>
            <person name="Noel B."/>
            <person name="Bento P."/>
            <person name="Da Silva C."/>
            <person name="Labadie K."/>
            <person name="Alberti A."/>
            <person name="Aury J.M."/>
            <person name="Louis A."/>
            <person name="Dehais P."/>
            <person name="Bardou P."/>
            <person name="Montfort J."/>
            <person name="Klopp C."/>
            <person name="Cabau C."/>
            <person name="Gaspin C."/>
            <person name="Thorgaard G.H."/>
            <person name="Boussaha M."/>
            <person name="Quillet E."/>
            <person name="Guyomard R."/>
            <person name="Galiana D."/>
            <person name="Bobe J."/>
            <person name="Volff J.N."/>
            <person name="Genet C."/>
            <person name="Wincker P."/>
            <person name="Jaillon O."/>
            <person name="Roest Crollius H."/>
            <person name="Guiguen Y."/>
        </authorList>
    </citation>
    <scope>NUCLEOTIDE SEQUENCE [LARGE SCALE GENOMIC DNA]</scope>
</reference>
<evidence type="ECO:0000313" key="3">
    <source>
        <dbReference type="Proteomes" id="UP000193380"/>
    </source>
</evidence>
<reference evidence="2" key="2">
    <citation type="submission" date="2014-03" db="EMBL/GenBank/DDBJ databases">
        <authorList>
            <person name="Genoscope - CEA"/>
        </authorList>
    </citation>
    <scope>NUCLEOTIDE SEQUENCE</scope>
</reference>
<feature type="compositionally biased region" description="Basic and acidic residues" evidence="1">
    <location>
        <begin position="58"/>
        <end position="94"/>
    </location>
</feature>
<evidence type="ECO:0000313" key="2">
    <source>
        <dbReference type="EMBL" id="CDQ68221.1"/>
    </source>
</evidence>
<dbReference type="AlphaFoldDB" id="A0A060WMB0"/>
<accession>A0A060WMB0</accession>
<feature type="region of interest" description="Disordered" evidence="1">
    <location>
        <begin position="40"/>
        <end position="94"/>
    </location>
</feature>
<evidence type="ECO:0000256" key="1">
    <source>
        <dbReference type="SAM" id="MobiDB-lite"/>
    </source>
</evidence>
<dbReference type="STRING" id="8022.A0A060WMB0"/>
<organism evidence="2 3">
    <name type="scientific">Oncorhynchus mykiss</name>
    <name type="common">Rainbow trout</name>
    <name type="synonym">Salmo gairdneri</name>
    <dbReference type="NCBI Taxonomy" id="8022"/>
    <lineage>
        <taxon>Eukaryota</taxon>
        <taxon>Metazoa</taxon>
        <taxon>Chordata</taxon>
        <taxon>Craniata</taxon>
        <taxon>Vertebrata</taxon>
        <taxon>Euteleostomi</taxon>
        <taxon>Actinopterygii</taxon>
        <taxon>Neopterygii</taxon>
        <taxon>Teleostei</taxon>
        <taxon>Protacanthopterygii</taxon>
        <taxon>Salmoniformes</taxon>
        <taxon>Salmonidae</taxon>
        <taxon>Salmoninae</taxon>
        <taxon>Oncorhynchus</taxon>
    </lineage>
</organism>
<sequence>MEAELLRSKTEMMLLNNQLLEAVQKRLELALEVEDWKVLRERERQRQRESDEGGGEEGTERDGGREGGREMDEGRGERMSKEGREGGEARGEEG</sequence>
<feature type="compositionally biased region" description="Basic and acidic residues" evidence="1">
    <location>
        <begin position="40"/>
        <end position="51"/>
    </location>
</feature>
<gene>
    <name evidence="2" type="ORF">GSONMT00036286001</name>
</gene>
<protein>
    <submittedName>
        <fullName evidence="2">Uncharacterized protein</fullName>
    </submittedName>
</protein>
<dbReference type="EMBL" id="FR904616">
    <property type="protein sequence ID" value="CDQ68221.1"/>
    <property type="molecule type" value="Genomic_DNA"/>
</dbReference>
<dbReference type="PaxDb" id="8022-A0A060WMB0"/>
<dbReference type="Proteomes" id="UP000193380">
    <property type="component" value="Unassembled WGS sequence"/>
</dbReference>
<proteinExistence type="predicted"/>
<name>A0A060WMB0_ONCMY</name>